<protein>
    <recommendedName>
        <fullName evidence="2">RNase H type-1 domain-containing protein</fullName>
    </recommendedName>
</protein>
<dbReference type="InterPro" id="IPR002156">
    <property type="entry name" value="RNaseH_domain"/>
</dbReference>
<reference evidence="3" key="1">
    <citation type="submission" date="2022-11" db="EMBL/GenBank/DDBJ databases">
        <title>Centuries of genome instability and evolution in soft-shell clam transmissible cancer (bioRxiv).</title>
        <authorList>
            <person name="Hart S.F.M."/>
            <person name="Yonemitsu M.A."/>
            <person name="Giersch R.M."/>
            <person name="Beal B.F."/>
            <person name="Arriagada G."/>
            <person name="Davis B.W."/>
            <person name="Ostrander E.A."/>
            <person name="Goff S.P."/>
            <person name="Metzger M.J."/>
        </authorList>
    </citation>
    <scope>NUCLEOTIDE SEQUENCE</scope>
    <source>
        <strain evidence="3">MELC-2E11</strain>
        <tissue evidence="3">Siphon/mantle</tissue>
    </source>
</reference>
<name>A0ABY7FU53_MYAAR</name>
<evidence type="ECO:0000259" key="2">
    <source>
        <dbReference type="Pfam" id="PF00075"/>
    </source>
</evidence>
<dbReference type="Gene3D" id="3.30.420.10">
    <property type="entry name" value="Ribonuclease H-like superfamily/Ribonuclease H"/>
    <property type="match status" value="1"/>
</dbReference>
<sequence>GVNKAPRKRYSSHIASPYQPRGSSASWRQTRAVVKAVEQASGRGVKDLTNHVRGHQGIEGNEQADRLAREGTTKS</sequence>
<organism evidence="3 4">
    <name type="scientific">Mya arenaria</name>
    <name type="common">Soft-shell clam</name>
    <dbReference type="NCBI Taxonomy" id="6604"/>
    <lineage>
        <taxon>Eukaryota</taxon>
        <taxon>Metazoa</taxon>
        <taxon>Spiralia</taxon>
        <taxon>Lophotrochozoa</taxon>
        <taxon>Mollusca</taxon>
        <taxon>Bivalvia</taxon>
        <taxon>Autobranchia</taxon>
        <taxon>Heteroconchia</taxon>
        <taxon>Euheterodonta</taxon>
        <taxon>Imparidentia</taxon>
        <taxon>Neoheterodontei</taxon>
        <taxon>Myida</taxon>
        <taxon>Myoidea</taxon>
        <taxon>Myidae</taxon>
        <taxon>Mya</taxon>
    </lineage>
</organism>
<dbReference type="InterPro" id="IPR012337">
    <property type="entry name" value="RNaseH-like_sf"/>
</dbReference>
<feature type="region of interest" description="Disordered" evidence="1">
    <location>
        <begin position="1"/>
        <end position="30"/>
    </location>
</feature>
<feature type="region of interest" description="Disordered" evidence="1">
    <location>
        <begin position="47"/>
        <end position="75"/>
    </location>
</feature>
<dbReference type="Pfam" id="PF00075">
    <property type="entry name" value="RNase_H"/>
    <property type="match status" value="1"/>
</dbReference>
<accession>A0ABY7FU53</accession>
<dbReference type="Proteomes" id="UP001164746">
    <property type="component" value="Chromosome 13"/>
</dbReference>
<feature type="non-terminal residue" evidence="3">
    <location>
        <position position="1"/>
    </location>
</feature>
<keyword evidence="4" id="KW-1185">Reference proteome</keyword>
<feature type="compositionally biased region" description="Basic and acidic residues" evidence="1">
    <location>
        <begin position="63"/>
        <end position="75"/>
    </location>
</feature>
<dbReference type="SUPFAM" id="SSF53098">
    <property type="entry name" value="Ribonuclease H-like"/>
    <property type="match status" value="1"/>
</dbReference>
<dbReference type="EMBL" id="CP111024">
    <property type="protein sequence ID" value="WAR24246.1"/>
    <property type="molecule type" value="Genomic_DNA"/>
</dbReference>
<gene>
    <name evidence="3" type="ORF">MAR_037915</name>
</gene>
<feature type="domain" description="RNase H type-1" evidence="2">
    <location>
        <begin position="49"/>
        <end position="71"/>
    </location>
</feature>
<evidence type="ECO:0000313" key="3">
    <source>
        <dbReference type="EMBL" id="WAR24246.1"/>
    </source>
</evidence>
<evidence type="ECO:0000256" key="1">
    <source>
        <dbReference type="SAM" id="MobiDB-lite"/>
    </source>
</evidence>
<feature type="compositionally biased region" description="Basic residues" evidence="1">
    <location>
        <begin position="1"/>
        <end position="11"/>
    </location>
</feature>
<proteinExistence type="predicted"/>
<dbReference type="InterPro" id="IPR036397">
    <property type="entry name" value="RNaseH_sf"/>
</dbReference>
<evidence type="ECO:0000313" key="4">
    <source>
        <dbReference type="Proteomes" id="UP001164746"/>
    </source>
</evidence>